<name>A0AAI8YWU8_9PEZI</name>
<accession>A0AAI8YWU8</accession>
<gene>
    <name evidence="1" type="ORF">LECACI_7A003462</name>
</gene>
<comment type="caution">
    <text evidence="1">The sequence shown here is derived from an EMBL/GenBank/DDBJ whole genome shotgun (WGS) entry which is preliminary data.</text>
</comment>
<dbReference type="Pfam" id="PF02958">
    <property type="entry name" value="EcKL"/>
    <property type="match status" value="1"/>
</dbReference>
<evidence type="ECO:0000313" key="2">
    <source>
        <dbReference type="Proteomes" id="UP001296104"/>
    </source>
</evidence>
<dbReference type="PANTHER" id="PTHR23020">
    <property type="entry name" value="UNCHARACTERIZED NUCLEAR HORMONE RECEPTOR-RELATED"/>
    <property type="match status" value="1"/>
</dbReference>
<dbReference type="InterPro" id="IPR011009">
    <property type="entry name" value="Kinase-like_dom_sf"/>
</dbReference>
<protein>
    <recommendedName>
        <fullName evidence="3">Aminoglycoside phosphotransferase domain-containing protein</fullName>
    </recommendedName>
</protein>
<sequence>MTTPSEADLIQVANNLLHPHGLQVGSCKVLQSLWAGYGVTARINATPCPAPQGGLARTLILKYISPPSGREHDEGHFRKVISYQVERHFYEHLAEELPGEIAIAECLGSCAVGGEGVALLLEDLGESFRVAGEKRGVLNATQVRAAVRWLGEFHGFWWGRVANEGTREEMRRPPLEEAKMAGERDGVWLNGGYTYLATRRKEYDSLRGDSSSEWSERLCLPLPQAQGRSITELVAQVLAPSPKPSSQSRIAKYETLIHGDVKSENLFTTLSGHEVAFFDFQYVGLGLGVCDLAKLFTCSVPISMLCTASDPMPHALDLDAGERELLHAYRKAIDPKGKMYPSQELERHWQTALVDWLRFQASWGFWGNTAWLEARVRFILQDEGWRRWVLDAAVGEEACG</sequence>
<dbReference type="Proteomes" id="UP001296104">
    <property type="component" value="Unassembled WGS sequence"/>
</dbReference>
<dbReference type="Gene3D" id="3.90.1200.10">
    <property type="match status" value="1"/>
</dbReference>
<dbReference type="InterPro" id="IPR004119">
    <property type="entry name" value="EcKL"/>
</dbReference>
<evidence type="ECO:0008006" key="3">
    <source>
        <dbReference type="Google" id="ProtNLM"/>
    </source>
</evidence>
<organism evidence="1 2">
    <name type="scientific">Lecanosticta acicola</name>
    <dbReference type="NCBI Taxonomy" id="111012"/>
    <lineage>
        <taxon>Eukaryota</taxon>
        <taxon>Fungi</taxon>
        <taxon>Dikarya</taxon>
        <taxon>Ascomycota</taxon>
        <taxon>Pezizomycotina</taxon>
        <taxon>Dothideomycetes</taxon>
        <taxon>Dothideomycetidae</taxon>
        <taxon>Mycosphaerellales</taxon>
        <taxon>Mycosphaerellaceae</taxon>
        <taxon>Lecanosticta</taxon>
    </lineage>
</organism>
<proteinExistence type="predicted"/>
<dbReference type="AlphaFoldDB" id="A0AAI8YWU8"/>
<reference evidence="1" key="1">
    <citation type="submission" date="2023-11" db="EMBL/GenBank/DDBJ databases">
        <authorList>
            <person name="Alioto T."/>
            <person name="Alioto T."/>
            <person name="Gomez Garrido J."/>
        </authorList>
    </citation>
    <scope>NUCLEOTIDE SEQUENCE</scope>
</reference>
<dbReference type="SUPFAM" id="SSF56112">
    <property type="entry name" value="Protein kinase-like (PK-like)"/>
    <property type="match status" value="1"/>
</dbReference>
<dbReference type="PANTHER" id="PTHR23020:SF41">
    <property type="entry name" value="AMINOGLYCOSIDE PHOSPHOTRANSFERASE DOMAIN-CONTAINING PROTEIN"/>
    <property type="match status" value="1"/>
</dbReference>
<evidence type="ECO:0000313" key="1">
    <source>
        <dbReference type="EMBL" id="CAK3962892.1"/>
    </source>
</evidence>
<keyword evidence="2" id="KW-1185">Reference proteome</keyword>
<dbReference type="EMBL" id="CAVMBE010000017">
    <property type="protein sequence ID" value="CAK3962892.1"/>
    <property type="molecule type" value="Genomic_DNA"/>
</dbReference>
<dbReference type="InterPro" id="IPR052961">
    <property type="entry name" value="Oxido-Kinase-like_Enzymes"/>
</dbReference>